<dbReference type="InterPro" id="IPR044938">
    <property type="entry name" value="EDC4_C_sf"/>
</dbReference>
<sequence>MEPRRSNSPAPPSGPNMGPPMPNYPHLSPYPPMAHHMLPGGMPMPPHMPPPPQQLMHPPMQPPMSGSHMLSQLFPNLNMQGRSPSPASMPPPPQPSTSPSPSHRSHFDPELTTPGHHNHPQPSALPIPALMRPSSASGGSVTTRVPPPTATVRSASISSPGTLSPGTRLLGQQCVYEPKKDADARSLEVTPITLYVSERASDLGTLISVNEHYISYPIRNGLIRVINQSSVNRILLRKHEQHAVTELAFFNDHTDLLLSAGTDNHIVIWRLSEDMYAQKPMTREVLKTLPCRAQRVKWHPLDSNKIAIVQDATVYVTNLDNVTADPADAFALTEHSVICDRSQAHVNDVAFSADGHHLVTAGMDGAVHVYHLGGIVVGAAASYLRRFDPFDGAPVNSLNVFAAQYGGAASGLLVGGQGNTQLSLWNAPWDAEVDTCTQSFRLHNASSMHELVLDPTHEYVYVADRAAASLIVLHLASSPSPRLPRRLDNVTEFSLAYPILSMTVLHPASSTGVADESPMQLYCIQTQAIQRYHVAPSACYVPPRSPVRSFHEEPKAAPPAIVEASNDASPETELDLQITVHDFNGSEAGLSSMLATDGGNDSVGRRSDDDDEDEDDDDESEVDSLAPTSAPSRVPGSPRSVSSLPMPPPSDAHLRYARSSPSSSVHAFTDDVSSPRPVPARFDDDSASSELSHFFRRMEALQRERDEHLKDQVRIMQQQLSLHMDKVVRKHLQSVLVPAIGRIVLHTMDNNFVKPVTAQLEAQCKDLDARMAASLTHLVDDVKTPVRDAFRDAFQSTIIPSFQAATQKMFEQINTTFVEGTHVKIAETNEQWSALSAQLTTMQDAVETLTERLDTLQGSAAAPLPPPKASLFDTQCRDIDGLLAAKKYEVAFQTALGAEDVALVFYTCANVETGVVLGVRPPVLSQMIVLCLVQQLGSDLERDLGLSLKWVQDSLLVMNPRDAAIAPFVQNVLQELKAALSHVPETARDSQFTLVHHILNSMLSYT</sequence>
<dbReference type="Gene3D" id="6.10.140.270">
    <property type="match status" value="1"/>
</dbReference>
<evidence type="ECO:0000256" key="2">
    <source>
        <dbReference type="ARBA" id="ARBA00022490"/>
    </source>
</evidence>
<evidence type="ECO:0000256" key="4">
    <source>
        <dbReference type="ARBA" id="ARBA00022737"/>
    </source>
</evidence>
<dbReference type="InParanoid" id="T0RZ17"/>
<feature type="region of interest" description="Disordered" evidence="7">
    <location>
        <begin position="1"/>
        <end position="26"/>
    </location>
</feature>
<feature type="compositionally biased region" description="Polar residues" evidence="7">
    <location>
        <begin position="154"/>
        <end position="164"/>
    </location>
</feature>
<dbReference type="InterPro" id="IPR015943">
    <property type="entry name" value="WD40/YVTN_repeat-like_dom_sf"/>
</dbReference>
<keyword evidence="2" id="KW-0963">Cytoplasm</keyword>
<gene>
    <name evidence="10" type="ORF">SDRG_06851</name>
</gene>
<feature type="compositionally biased region" description="Pro residues" evidence="7">
    <location>
        <begin position="87"/>
        <end position="98"/>
    </location>
</feature>
<proteinExistence type="predicted"/>
<dbReference type="InterPro" id="IPR032401">
    <property type="entry name" value="EDC4_WD40"/>
</dbReference>
<dbReference type="InterPro" id="IPR045152">
    <property type="entry name" value="EDC4-like"/>
</dbReference>
<dbReference type="VEuPathDB" id="FungiDB:SDRG_06851"/>
<dbReference type="RefSeq" id="XP_008610879.1">
    <property type="nucleotide sequence ID" value="XM_008612657.1"/>
</dbReference>
<feature type="region of interest" description="Disordered" evidence="7">
    <location>
        <begin position="589"/>
        <end position="686"/>
    </location>
</feature>
<dbReference type="InterPro" id="IPR001680">
    <property type="entry name" value="WD40_rpt"/>
</dbReference>
<accession>T0RZ17</accession>
<feature type="repeat" description="WD" evidence="6">
    <location>
        <begin position="237"/>
        <end position="279"/>
    </location>
</feature>
<reference evidence="10 11" key="1">
    <citation type="submission" date="2012-04" db="EMBL/GenBank/DDBJ databases">
        <title>The Genome Sequence of Saprolegnia declina VS20.</title>
        <authorList>
            <consortium name="The Broad Institute Genome Sequencing Platform"/>
            <person name="Russ C."/>
            <person name="Nusbaum C."/>
            <person name="Tyler B."/>
            <person name="van West P."/>
            <person name="Dieguez-Uribeondo J."/>
            <person name="de Bruijn I."/>
            <person name="Tripathy S."/>
            <person name="Jiang R."/>
            <person name="Young S.K."/>
            <person name="Zeng Q."/>
            <person name="Gargeya S."/>
            <person name="Fitzgerald M."/>
            <person name="Haas B."/>
            <person name="Abouelleil A."/>
            <person name="Alvarado L."/>
            <person name="Arachchi H.M."/>
            <person name="Berlin A."/>
            <person name="Chapman S.B."/>
            <person name="Goldberg J."/>
            <person name="Griggs A."/>
            <person name="Gujja S."/>
            <person name="Hansen M."/>
            <person name="Howarth C."/>
            <person name="Imamovic A."/>
            <person name="Larimer J."/>
            <person name="McCowen C."/>
            <person name="Montmayeur A."/>
            <person name="Murphy C."/>
            <person name="Neiman D."/>
            <person name="Pearson M."/>
            <person name="Priest M."/>
            <person name="Roberts A."/>
            <person name="Saif S."/>
            <person name="Shea T."/>
            <person name="Sisk P."/>
            <person name="Sykes S."/>
            <person name="Wortman J."/>
            <person name="Nusbaum C."/>
            <person name="Birren B."/>
        </authorList>
    </citation>
    <scope>NUCLEOTIDE SEQUENCE [LARGE SCALE GENOMIC DNA]</scope>
    <source>
        <strain evidence="10 11">VS20</strain>
    </source>
</reference>
<feature type="compositionally biased region" description="Pro residues" evidence="7">
    <location>
        <begin position="42"/>
        <end position="53"/>
    </location>
</feature>
<dbReference type="Gene3D" id="1.10.220.100">
    <property type="entry name" value="conserved c-terminal region of ge- 1"/>
    <property type="match status" value="1"/>
</dbReference>
<feature type="region of interest" description="Disordered" evidence="7">
    <location>
        <begin position="544"/>
        <end position="571"/>
    </location>
</feature>
<dbReference type="STRING" id="1156394.T0RZ17"/>
<keyword evidence="4" id="KW-0677">Repeat</keyword>
<dbReference type="SMART" id="SM00320">
    <property type="entry name" value="WD40"/>
    <property type="match status" value="2"/>
</dbReference>
<feature type="compositionally biased region" description="Low complexity" evidence="7">
    <location>
        <begin position="629"/>
        <end position="644"/>
    </location>
</feature>
<dbReference type="SUPFAM" id="SSF101908">
    <property type="entry name" value="Putative isomerase YbhE"/>
    <property type="match status" value="1"/>
</dbReference>
<feature type="domain" description="Enhancer of mRNA-decapping protein 4 WD40 repeat region" evidence="8">
    <location>
        <begin position="191"/>
        <end position="477"/>
    </location>
</feature>
<dbReference type="EMBL" id="JH767150">
    <property type="protein sequence ID" value="EQC35562.1"/>
    <property type="molecule type" value="Genomic_DNA"/>
</dbReference>
<evidence type="ECO:0000256" key="3">
    <source>
        <dbReference type="ARBA" id="ARBA00022574"/>
    </source>
</evidence>
<dbReference type="InterPro" id="IPR049404">
    <property type="entry name" value="EDC4_C"/>
</dbReference>
<feature type="compositionally biased region" description="Acidic residues" evidence="7">
    <location>
        <begin position="609"/>
        <end position="622"/>
    </location>
</feature>
<protein>
    <submittedName>
        <fullName evidence="10">Uncharacterized protein</fullName>
    </submittedName>
</protein>
<dbReference type="GO" id="GO:0031087">
    <property type="term" value="P:deadenylation-independent decapping of nuclear-transcribed mRNA"/>
    <property type="evidence" value="ECO:0007669"/>
    <property type="project" value="InterPro"/>
</dbReference>
<evidence type="ECO:0000259" key="9">
    <source>
        <dbReference type="Pfam" id="PF21289"/>
    </source>
</evidence>
<keyword evidence="5" id="KW-0175">Coiled coil</keyword>
<dbReference type="PROSITE" id="PS50082">
    <property type="entry name" value="WD_REPEATS_2"/>
    <property type="match status" value="1"/>
</dbReference>
<evidence type="ECO:0000259" key="8">
    <source>
        <dbReference type="Pfam" id="PF16529"/>
    </source>
</evidence>
<feature type="region of interest" description="Disordered" evidence="7">
    <location>
        <begin position="41"/>
        <end position="164"/>
    </location>
</feature>
<dbReference type="OMA" id="VWELPEV"/>
<name>T0RZ17_SAPDV</name>
<dbReference type="PANTHER" id="PTHR15598:SF5">
    <property type="entry name" value="ENHANCER OF MRNA-DECAPPING PROTEIN 4"/>
    <property type="match status" value="1"/>
</dbReference>
<dbReference type="Gene3D" id="2.130.10.10">
    <property type="entry name" value="YVTN repeat-like/Quinoprotein amine dehydrogenase"/>
    <property type="match status" value="1"/>
</dbReference>
<dbReference type="Proteomes" id="UP000030762">
    <property type="component" value="Unassembled WGS sequence"/>
</dbReference>
<dbReference type="Pfam" id="PF16529">
    <property type="entry name" value="Ge1_WD40"/>
    <property type="match status" value="1"/>
</dbReference>
<keyword evidence="11" id="KW-1185">Reference proteome</keyword>
<dbReference type="OrthoDB" id="21128at2759"/>
<evidence type="ECO:0000256" key="7">
    <source>
        <dbReference type="SAM" id="MobiDB-lite"/>
    </source>
</evidence>
<evidence type="ECO:0000256" key="5">
    <source>
        <dbReference type="ARBA" id="ARBA00023054"/>
    </source>
</evidence>
<organism evidence="10 11">
    <name type="scientific">Saprolegnia diclina (strain VS20)</name>
    <dbReference type="NCBI Taxonomy" id="1156394"/>
    <lineage>
        <taxon>Eukaryota</taxon>
        <taxon>Sar</taxon>
        <taxon>Stramenopiles</taxon>
        <taxon>Oomycota</taxon>
        <taxon>Saprolegniomycetes</taxon>
        <taxon>Saprolegniales</taxon>
        <taxon>Saprolegniaceae</taxon>
        <taxon>Saprolegnia</taxon>
    </lineage>
</organism>
<evidence type="ECO:0000256" key="6">
    <source>
        <dbReference type="PROSITE-ProRule" id="PRU00221"/>
    </source>
</evidence>
<comment type="subcellular location">
    <subcellularLocation>
        <location evidence="1">Cytoplasm</location>
    </subcellularLocation>
</comment>
<keyword evidence="3 6" id="KW-0853">WD repeat</keyword>
<feature type="domain" description="Enhancer of mRNA-decapping protein 4 C-terminal" evidence="9">
    <location>
        <begin position="880"/>
        <end position="983"/>
    </location>
</feature>
<evidence type="ECO:0000313" key="11">
    <source>
        <dbReference type="Proteomes" id="UP000030762"/>
    </source>
</evidence>
<evidence type="ECO:0000313" key="10">
    <source>
        <dbReference type="EMBL" id="EQC35562.1"/>
    </source>
</evidence>
<dbReference type="eggNOG" id="KOG1916">
    <property type="taxonomic scope" value="Eukaryota"/>
</dbReference>
<dbReference type="PANTHER" id="PTHR15598">
    <property type="entry name" value="ENHANCER OF MRNA-DECAPPING PROTEIN 4"/>
    <property type="match status" value="1"/>
</dbReference>
<dbReference type="Pfam" id="PF21289">
    <property type="entry name" value="EDC4_C"/>
    <property type="match status" value="1"/>
</dbReference>
<dbReference type="AlphaFoldDB" id="T0RZ17"/>
<evidence type="ECO:0000256" key="1">
    <source>
        <dbReference type="ARBA" id="ARBA00004496"/>
    </source>
</evidence>
<feature type="compositionally biased region" description="Pro residues" evidence="7">
    <location>
        <begin position="9"/>
        <end position="26"/>
    </location>
</feature>
<feature type="compositionally biased region" description="Polar residues" evidence="7">
    <location>
        <begin position="68"/>
        <end position="82"/>
    </location>
</feature>
<dbReference type="GO" id="GO:0000932">
    <property type="term" value="C:P-body"/>
    <property type="evidence" value="ECO:0007669"/>
    <property type="project" value="TreeGrafter"/>
</dbReference>
<dbReference type="GeneID" id="19947578"/>